<proteinExistence type="inferred from homology"/>
<evidence type="ECO:0000313" key="6">
    <source>
        <dbReference type="EMBL" id="HJB59910.1"/>
    </source>
</evidence>
<dbReference type="HAMAP" id="MF_01804">
    <property type="entry name" value="ScpB"/>
    <property type="match status" value="1"/>
</dbReference>
<dbReference type="NCBIfam" id="TIGR00281">
    <property type="entry name" value="SMC-Scp complex subunit ScpB"/>
    <property type="match status" value="1"/>
</dbReference>
<dbReference type="InterPro" id="IPR036390">
    <property type="entry name" value="WH_DNA-bd_sf"/>
</dbReference>
<comment type="subcellular location">
    <subcellularLocation>
        <location evidence="5">Cytoplasm</location>
    </subcellularLocation>
    <text evidence="5">Associated with two foci at the outer edges of the nucleoid region in young cells, and at four foci within both cell halves in older cells.</text>
</comment>
<dbReference type="Gene3D" id="1.10.10.10">
    <property type="entry name" value="Winged helix-like DNA-binding domain superfamily/Winged helix DNA-binding domain"/>
    <property type="match status" value="2"/>
</dbReference>
<dbReference type="GO" id="GO:0051304">
    <property type="term" value="P:chromosome separation"/>
    <property type="evidence" value="ECO:0007669"/>
    <property type="project" value="InterPro"/>
</dbReference>
<sequence>MEKHEIEAMLEAVLFAHGDPVGADRLAAALELPESLVADALAALQKKYAAPGSGLTLLQLGGHWQLATKNEYGPWVRRALETRRAAPLSNAALETLTVIAYNQPVSRAFIEQVRGVDSSSSVSGLLEKGLIEEAGRLDLPGRPVSFRTTDHFLRVFGLSSLDDLPPIHGPIHGEEEAGKEGEP</sequence>
<dbReference type="EMBL" id="DWXX01000185">
    <property type="protein sequence ID" value="HJB59910.1"/>
    <property type="molecule type" value="Genomic_DNA"/>
</dbReference>
<dbReference type="PANTHER" id="PTHR34298:SF2">
    <property type="entry name" value="SEGREGATION AND CONDENSATION PROTEIN B"/>
    <property type="match status" value="1"/>
</dbReference>
<comment type="function">
    <text evidence="5">Participates in chromosomal partition during cell division. May act via the formation of a condensin-like complex containing Smc and ScpA that pull DNA away from mid-cell into both cell halves.</text>
</comment>
<comment type="subunit">
    <text evidence="5">Homodimer. Homodimerization may be required to stabilize the binding of ScpA to the Smc head domains. Component of a cohesin-like complex composed of ScpA, ScpB and the Smc homodimer, in which ScpA and ScpB bind to the head domain of Smc. The presence of the three proteins is required for the association of the complex with DNA.</text>
</comment>
<keyword evidence="4 5" id="KW-0131">Cell cycle</keyword>
<comment type="caution">
    <text evidence="6">The sequence shown here is derived from an EMBL/GenBank/DDBJ whole genome shotgun (WGS) entry which is preliminary data.</text>
</comment>
<evidence type="ECO:0000313" key="7">
    <source>
        <dbReference type="Proteomes" id="UP000824211"/>
    </source>
</evidence>
<comment type="similarity">
    <text evidence="5">Belongs to the ScpB family.</text>
</comment>
<dbReference type="GO" id="GO:0006260">
    <property type="term" value="P:DNA replication"/>
    <property type="evidence" value="ECO:0007669"/>
    <property type="project" value="UniProtKB-UniRule"/>
</dbReference>
<dbReference type="PANTHER" id="PTHR34298">
    <property type="entry name" value="SEGREGATION AND CONDENSATION PROTEIN B"/>
    <property type="match status" value="1"/>
</dbReference>
<evidence type="ECO:0000256" key="2">
    <source>
        <dbReference type="ARBA" id="ARBA00022618"/>
    </source>
</evidence>
<dbReference type="Pfam" id="PF04079">
    <property type="entry name" value="SMC_ScpB"/>
    <property type="match status" value="1"/>
</dbReference>
<keyword evidence="2 5" id="KW-0132">Cell division</keyword>
<dbReference type="GO" id="GO:0051301">
    <property type="term" value="P:cell division"/>
    <property type="evidence" value="ECO:0007669"/>
    <property type="project" value="UniProtKB-KW"/>
</dbReference>
<dbReference type="InterPro" id="IPR005234">
    <property type="entry name" value="ScpB_csome_segregation"/>
</dbReference>
<evidence type="ECO:0000256" key="4">
    <source>
        <dbReference type="ARBA" id="ARBA00023306"/>
    </source>
</evidence>
<keyword evidence="1 5" id="KW-0963">Cytoplasm</keyword>
<reference evidence="6" key="1">
    <citation type="journal article" date="2021" name="PeerJ">
        <title>Extensive microbial diversity within the chicken gut microbiome revealed by metagenomics and culture.</title>
        <authorList>
            <person name="Gilroy R."/>
            <person name="Ravi A."/>
            <person name="Getino M."/>
            <person name="Pursley I."/>
            <person name="Horton D.L."/>
            <person name="Alikhan N.F."/>
            <person name="Baker D."/>
            <person name="Gharbi K."/>
            <person name="Hall N."/>
            <person name="Watson M."/>
            <person name="Adriaenssens E.M."/>
            <person name="Foster-Nyarko E."/>
            <person name="Jarju S."/>
            <person name="Secka A."/>
            <person name="Antonio M."/>
            <person name="Oren A."/>
            <person name="Chaudhuri R.R."/>
            <person name="La Ragione R."/>
            <person name="Hildebrand F."/>
            <person name="Pallen M.J."/>
        </authorList>
    </citation>
    <scope>NUCLEOTIDE SEQUENCE</scope>
    <source>
        <strain evidence="6">ChiHjej9B8-13557</strain>
    </source>
</reference>
<protein>
    <recommendedName>
        <fullName evidence="5">Segregation and condensation protein B</fullName>
    </recommendedName>
</protein>
<dbReference type="SUPFAM" id="SSF46785">
    <property type="entry name" value="Winged helix' DNA-binding domain"/>
    <property type="match status" value="2"/>
</dbReference>
<name>A0A9D2S8Z4_9FIRM</name>
<reference evidence="6" key="2">
    <citation type="submission" date="2021-04" db="EMBL/GenBank/DDBJ databases">
        <authorList>
            <person name="Gilroy R."/>
        </authorList>
    </citation>
    <scope>NUCLEOTIDE SEQUENCE</scope>
    <source>
        <strain evidence="6">ChiHjej9B8-13557</strain>
    </source>
</reference>
<dbReference type="GO" id="GO:0005737">
    <property type="term" value="C:cytoplasm"/>
    <property type="evidence" value="ECO:0007669"/>
    <property type="project" value="UniProtKB-SubCell"/>
</dbReference>
<evidence type="ECO:0000256" key="3">
    <source>
        <dbReference type="ARBA" id="ARBA00022829"/>
    </source>
</evidence>
<dbReference type="AlphaFoldDB" id="A0A9D2S8Z4"/>
<dbReference type="InterPro" id="IPR036388">
    <property type="entry name" value="WH-like_DNA-bd_sf"/>
</dbReference>
<evidence type="ECO:0000256" key="1">
    <source>
        <dbReference type="ARBA" id="ARBA00022490"/>
    </source>
</evidence>
<accession>A0A9D2S8Z4</accession>
<dbReference type="Proteomes" id="UP000824211">
    <property type="component" value="Unassembled WGS sequence"/>
</dbReference>
<organism evidence="6 7">
    <name type="scientific">Candidatus Faecalibacterium faecipullorum</name>
    <dbReference type="NCBI Taxonomy" id="2838578"/>
    <lineage>
        <taxon>Bacteria</taxon>
        <taxon>Bacillati</taxon>
        <taxon>Bacillota</taxon>
        <taxon>Clostridia</taxon>
        <taxon>Eubacteriales</taxon>
        <taxon>Oscillospiraceae</taxon>
        <taxon>Faecalibacterium</taxon>
    </lineage>
</organism>
<gene>
    <name evidence="5 6" type="primary">scpB</name>
    <name evidence="6" type="ORF">H9771_09725</name>
</gene>
<keyword evidence="3 5" id="KW-0159">Chromosome partition</keyword>
<dbReference type="PIRSF" id="PIRSF019345">
    <property type="entry name" value="ScpB"/>
    <property type="match status" value="1"/>
</dbReference>
<evidence type="ECO:0000256" key="5">
    <source>
        <dbReference type="HAMAP-Rule" id="MF_01804"/>
    </source>
</evidence>